<dbReference type="InterPro" id="IPR013324">
    <property type="entry name" value="RNA_pol_sigma_r3/r4-like"/>
</dbReference>
<dbReference type="NCBIfam" id="TIGR02937">
    <property type="entry name" value="sigma70-ECF"/>
    <property type="match status" value="1"/>
</dbReference>
<gene>
    <name evidence="7" type="ORF">XM47_05405</name>
</gene>
<dbReference type="PATRIC" id="fig|1513271.3.peg.1105"/>
<dbReference type="OrthoDB" id="9797134at2"/>
<dbReference type="GO" id="GO:0003677">
    <property type="term" value="F:DNA binding"/>
    <property type="evidence" value="ECO:0007669"/>
    <property type="project" value="InterPro"/>
</dbReference>
<dbReference type="SUPFAM" id="SSF88946">
    <property type="entry name" value="Sigma2 domain of RNA polymerase sigma factors"/>
    <property type="match status" value="1"/>
</dbReference>
<dbReference type="InterPro" id="IPR013325">
    <property type="entry name" value="RNA_pol_sigma_r2"/>
</dbReference>
<dbReference type="Gene3D" id="1.10.10.10">
    <property type="entry name" value="Winged helix-like DNA-binding domain superfamily/Winged helix DNA-binding domain"/>
    <property type="match status" value="1"/>
</dbReference>
<dbReference type="CDD" id="cd06171">
    <property type="entry name" value="Sigma70_r4"/>
    <property type="match status" value="1"/>
</dbReference>
<dbReference type="AlphaFoldDB" id="A0A0J8GXD1"/>
<dbReference type="Pfam" id="PF04542">
    <property type="entry name" value="Sigma70_r2"/>
    <property type="match status" value="1"/>
</dbReference>
<dbReference type="EMBL" id="LAZL01000007">
    <property type="protein sequence ID" value="KMT65904.1"/>
    <property type="molecule type" value="Genomic_DNA"/>
</dbReference>
<comment type="similarity">
    <text evidence="1">Belongs to the sigma-70 factor family. ECF subfamily.</text>
</comment>
<dbReference type="InterPro" id="IPR039425">
    <property type="entry name" value="RNA_pol_sigma-70-like"/>
</dbReference>
<comment type="caution">
    <text evidence="7">The sequence shown here is derived from an EMBL/GenBank/DDBJ whole genome shotgun (WGS) entry which is preliminary data.</text>
</comment>
<evidence type="ECO:0000259" key="5">
    <source>
        <dbReference type="Pfam" id="PF04542"/>
    </source>
</evidence>
<dbReference type="SUPFAM" id="SSF88659">
    <property type="entry name" value="Sigma3 and sigma4 domains of RNA polymerase sigma factors"/>
    <property type="match status" value="1"/>
</dbReference>
<dbReference type="InterPro" id="IPR014284">
    <property type="entry name" value="RNA_pol_sigma-70_dom"/>
</dbReference>
<evidence type="ECO:0000313" key="7">
    <source>
        <dbReference type="EMBL" id="KMT65904.1"/>
    </source>
</evidence>
<dbReference type="STRING" id="1513271.XM47_05405"/>
<reference evidence="7 8" key="1">
    <citation type="submission" date="2015-04" db="EMBL/GenBank/DDBJ databases">
        <title>Draft Genome Sequence of the Novel Agar-Digesting Marine Bacterium Q1.</title>
        <authorList>
            <person name="Li Y."/>
            <person name="Li D."/>
            <person name="Chen G."/>
            <person name="Du Z."/>
        </authorList>
    </citation>
    <scope>NUCLEOTIDE SEQUENCE [LARGE SCALE GENOMIC DNA]</scope>
    <source>
        <strain evidence="7 8">Q1</strain>
    </source>
</reference>
<keyword evidence="4" id="KW-0804">Transcription</keyword>
<dbReference type="InterPro" id="IPR036388">
    <property type="entry name" value="WH-like_DNA-bd_sf"/>
</dbReference>
<dbReference type="RefSeq" id="WP_048690556.1">
    <property type="nucleotide sequence ID" value="NZ_KQ130485.1"/>
</dbReference>
<dbReference type="PANTHER" id="PTHR43133">
    <property type="entry name" value="RNA POLYMERASE ECF-TYPE SIGMA FACTO"/>
    <property type="match status" value="1"/>
</dbReference>
<sequence length="166" mass="18826">MKTELTLLVPMIRRFAFSLTGNQHDADDLLQNTVERVLAKGVPEDVDLNKWVFRVCRNLWIDEYRSRKVRQTAAESPELSQYSEVSAEHVMQQKLSLQQINTAMDVLPNDQRSIISLVAIQGMSYKEVAETLSVPLGTVMSRLARARASLSQCLKHEMESLSHEPA</sequence>
<dbReference type="Gene3D" id="1.10.1740.10">
    <property type="match status" value="1"/>
</dbReference>
<dbReference type="PANTHER" id="PTHR43133:SF25">
    <property type="entry name" value="RNA POLYMERASE SIGMA FACTOR RFAY-RELATED"/>
    <property type="match status" value="1"/>
</dbReference>
<evidence type="ECO:0000313" key="8">
    <source>
        <dbReference type="Proteomes" id="UP000037600"/>
    </source>
</evidence>
<keyword evidence="2" id="KW-0805">Transcription regulation</keyword>
<proteinExistence type="inferred from homology"/>
<dbReference type="GO" id="GO:0006352">
    <property type="term" value="P:DNA-templated transcription initiation"/>
    <property type="evidence" value="ECO:0007669"/>
    <property type="project" value="InterPro"/>
</dbReference>
<evidence type="ECO:0000256" key="4">
    <source>
        <dbReference type="ARBA" id="ARBA00023163"/>
    </source>
</evidence>
<dbReference type="GO" id="GO:0016987">
    <property type="term" value="F:sigma factor activity"/>
    <property type="evidence" value="ECO:0007669"/>
    <property type="project" value="UniProtKB-KW"/>
</dbReference>
<evidence type="ECO:0000256" key="3">
    <source>
        <dbReference type="ARBA" id="ARBA00023082"/>
    </source>
</evidence>
<accession>A0A0J8GXD1</accession>
<protein>
    <submittedName>
        <fullName evidence="7">RNA polymerase sigma 70</fullName>
    </submittedName>
</protein>
<keyword evidence="3" id="KW-0731">Sigma factor</keyword>
<dbReference type="Pfam" id="PF08281">
    <property type="entry name" value="Sigma70_r4_2"/>
    <property type="match status" value="1"/>
</dbReference>
<feature type="domain" description="RNA polymerase sigma-70 region 2" evidence="5">
    <location>
        <begin position="9"/>
        <end position="68"/>
    </location>
</feature>
<evidence type="ECO:0000256" key="2">
    <source>
        <dbReference type="ARBA" id="ARBA00023015"/>
    </source>
</evidence>
<dbReference type="InterPro" id="IPR013249">
    <property type="entry name" value="RNA_pol_sigma70_r4_t2"/>
</dbReference>
<dbReference type="InterPro" id="IPR007627">
    <property type="entry name" value="RNA_pol_sigma70_r2"/>
</dbReference>
<evidence type="ECO:0000256" key="1">
    <source>
        <dbReference type="ARBA" id="ARBA00010641"/>
    </source>
</evidence>
<keyword evidence="8" id="KW-1185">Reference proteome</keyword>
<feature type="domain" description="RNA polymerase sigma factor 70 region 4 type 2" evidence="6">
    <location>
        <begin position="98"/>
        <end position="150"/>
    </location>
</feature>
<name>A0A0J8GXD1_9ALTE</name>
<evidence type="ECO:0000259" key="6">
    <source>
        <dbReference type="Pfam" id="PF08281"/>
    </source>
</evidence>
<dbReference type="Proteomes" id="UP000037600">
    <property type="component" value="Unassembled WGS sequence"/>
</dbReference>
<organism evidence="7 8">
    <name type="scientific">Catenovulum maritimum</name>
    <dbReference type="NCBI Taxonomy" id="1513271"/>
    <lineage>
        <taxon>Bacteria</taxon>
        <taxon>Pseudomonadati</taxon>
        <taxon>Pseudomonadota</taxon>
        <taxon>Gammaproteobacteria</taxon>
        <taxon>Alteromonadales</taxon>
        <taxon>Alteromonadaceae</taxon>
        <taxon>Catenovulum</taxon>
    </lineage>
</organism>